<dbReference type="EMBL" id="CAJMWT010001414">
    <property type="protein sequence ID" value="CAE6399836.1"/>
    <property type="molecule type" value="Genomic_DNA"/>
</dbReference>
<dbReference type="AlphaFoldDB" id="A0A8H2WTK3"/>
<evidence type="ECO:0000256" key="1">
    <source>
        <dbReference type="SAM" id="MobiDB-lite"/>
    </source>
</evidence>
<keyword evidence="2" id="KW-0812">Transmembrane</keyword>
<feature type="chain" id="PRO_5034088368" description="Transmembrane protein" evidence="3">
    <location>
        <begin position="17"/>
        <end position="390"/>
    </location>
</feature>
<proteinExistence type="predicted"/>
<comment type="caution">
    <text evidence="4">The sequence shown here is derived from an EMBL/GenBank/DDBJ whole genome shotgun (WGS) entry which is preliminary data.</text>
</comment>
<organism evidence="4 5">
    <name type="scientific">Rhizoctonia solani</name>
    <dbReference type="NCBI Taxonomy" id="456999"/>
    <lineage>
        <taxon>Eukaryota</taxon>
        <taxon>Fungi</taxon>
        <taxon>Dikarya</taxon>
        <taxon>Basidiomycota</taxon>
        <taxon>Agaricomycotina</taxon>
        <taxon>Agaricomycetes</taxon>
        <taxon>Cantharellales</taxon>
        <taxon>Ceratobasidiaceae</taxon>
        <taxon>Rhizoctonia</taxon>
    </lineage>
</organism>
<feature type="transmembrane region" description="Helical" evidence="2">
    <location>
        <begin position="255"/>
        <end position="276"/>
    </location>
</feature>
<reference evidence="4" key="1">
    <citation type="submission" date="2021-01" db="EMBL/GenBank/DDBJ databases">
        <authorList>
            <person name="Kaushik A."/>
        </authorList>
    </citation>
    <scope>NUCLEOTIDE SEQUENCE</scope>
    <source>
        <strain evidence="4">AG2-2IIIB</strain>
    </source>
</reference>
<keyword evidence="2" id="KW-1133">Transmembrane helix</keyword>
<accession>A0A8H2WTK3</accession>
<dbReference type="Proteomes" id="UP000663843">
    <property type="component" value="Unassembled WGS sequence"/>
</dbReference>
<evidence type="ECO:0000313" key="5">
    <source>
        <dbReference type="Proteomes" id="UP000663843"/>
    </source>
</evidence>
<feature type="region of interest" description="Disordered" evidence="1">
    <location>
        <begin position="357"/>
        <end position="377"/>
    </location>
</feature>
<name>A0A8H2WTK3_9AGAM</name>
<evidence type="ECO:0000256" key="3">
    <source>
        <dbReference type="SAM" id="SignalP"/>
    </source>
</evidence>
<protein>
    <recommendedName>
        <fullName evidence="6">Transmembrane protein</fullName>
    </recommendedName>
</protein>
<evidence type="ECO:0000313" key="4">
    <source>
        <dbReference type="EMBL" id="CAE6399836.1"/>
    </source>
</evidence>
<keyword evidence="2" id="KW-0472">Membrane</keyword>
<sequence>MLFVSRFVVTVGAFFATVCDFSNRPNSGDYASVSLRGSVMLTTAWIERSAVPALEVNPYGLLSRLALSRARVKRRRLSLPPERSFVKYPLTIDSNPSTPASSIYPNLTQSADGTAAQSLTLTVLPYNGSKDLAYYDDRRALIVHGYTGPRELAIYYRPASLAVYTALNNYVQFWVDPHHHELVTNAYRSRFVIGACLVKEYGHLDPIDFERWAVDNPINVFMDIQRPRLLQAFSLIAPQHPTVGKLQLLLEGRAAWAFAYFHILGFLLTLIAMALGEYIELRRAFRCEQSATLARSSGSDRDTVALTGLMDSSLNESEPAECSWWQTAEETRILDYSISPSLLEQIIVTASTTTEVLQDPNAPSRPRKALSTRPSGPRFKTAAWRRCRIK</sequence>
<evidence type="ECO:0008006" key="6">
    <source>
        <dbReference type="Google" id="ProtNLM"/>
    </source>
</evidence>
<evidence type="ECO:0000256" key="2">
    <source>
        <dbReference type="SAM" id="Phobius"/>
    </source>
</evidence>
<gene>
    <name evidence="4" type="ORF">RDB_LOCUS35918</name>
</gene>
<feature type="signal peptide" evidence="3">
    <location>
        <begin position="1"/>
        <end position="16"/>
    </location>
</feature>
<keyword evidence="3" id="KW-0732">Signal</keyword>